<sequence>IKEHPSCPNCHQLLLSTDEQNAAVKGMKAESSNCMACQQTFQNDDFKFCCGHRFHEDCIVIRIQTNPSYPTCQFPLIPYDQVN</sequence>
<dbReference type="EMBL" id="CAJVPU010031169">
    <property type="protein sequence ID" value="CAG8716132.1"/>
    <property type="molecule type" value="Genomic_DNA"/>
</dbReference>
<accession>A0ACA9PMN6</accession>
<feature type="non-terminal residue" evidence="1">
    <location>
        <position position="1"/>
    </location>
</feature>
<proteinExistence type="predicted"/>
<reference evidence="1" key="1">
    <citation type="submission" date="2021-06" db="EMBL/GenBank/DDBJ databases">
        <authorList>
            <person name="Kallberg Y."/>
            <person name="Tangrot J."/>
            <person name="Rosling A."/>
        </authorList>
    </citation>
    <scope>NUCLEOTIDE SEQUENCE</scope>
    <source>
        <strain evidence="1">IL203A</strain>
    </source>
</reference>
<feature type="non-terminal residue" evidence="1">
    <location>
        <position position="83"/>
    </location>
</feature>
<organism evidence="1 2">
    <name type="scientific">Dentiscutata heterogama</name>
    <dbReference type="NCBI Taxonomy" id="1316150"/>
    <lineage>
        <taxon>Eukaryota</taxon>
        <taxon>Fungi</taxon>
        <taxon>Fungi incertae sedis</taxon>
        <taxon>Mucoromycota</taxon>
        <taxon>Glomeromycotina</taxon>
        <taxon>Glomeromycetes</taxon>
        <taxon>Diversisporales</taxon>
        <taxon>Gigasporaceae</taxon>
        <taxon>Dentiscutata</taxon>
    </lineage>
</organism>
<comment type="caution">
    <text evidence="1">The sequence shown here is derived from an EMBL/GenBank/DDBJ whole genome shotgun (WGS) entry which is preliminary data.</text>
</comment>
<protein>
    <submittedName>
        <fullName evidence="1">6384_t:CDS:1</fullName>
    </submittedName>
</protein>
<name>A0ACA9PMN6_9GLOM</name>
<dbReference type="Proteomes" id="UP000789702">
    <property type="component" value="Unassembled WGS sequence"/>
</dbReference>
<keyword evidence="2" id="KW-1185">Reference proteome</keyword>
<gene>
    <name evidence="1" type="ORF">DHETER_LOCUS12547</name>
</gene>
<evidence type="ECO:0000313" key="2">
    <source>
        <dbReference type="Proteomes" id="UP000789702"/>
    </source>
</evidence>
<evidence type="ECO:0000313" key="1">
    <source>
        <dbReference type="EMBL" id="CAG8716132.1"/>
    </source>
</evidence>